<sequence>MRVNIEHQLLKQRNKRSKGNHILLQVQQVLADDAQHDDAIREALVVDKNSVGHYSFNLDLLETDKIFHIEDIKKICVVYRLRFLDSHLFKGEIPNEAINKIKQLEKTHQCTLGNFKIMAPSKLFRLENYDDPLLFAPMGNGYYYLIHKWGNDLSVWRKWLMYPFRNLDRLIVSSVLAAFLLALSFPETYYHPEYKTTQFIYLCFFWFKVIGFCLIFFGVSRGKNFNSAIWNSKFSNR</sequence>
<organism evidence="2 3">
    <name type="scientific">Tamlana crocina</name>
    <dbReference type="NCBI Taxonomy" id="393006"/>
    <lineage>
        <taxon>Bacteria</taxon>
        <taxon>Pseudomonadati</taxon>
        <taxon>Bacteroidota</taxon>
        <taxon>Flavobacteriia</taxon>
        <taxon>Flavobacteriales</taxon>
        <taxon>Flavobacteriaceae</taxon>
        <taxon>Tamlana</taxon>
    </lineage>
</organism>
<keyword evidence="3" id="KW-1185">Reference proteome</keyword>
<keyword evidence="1" id="KW-0472">Membrane</keyword>
<comment type="caution">
    <text evidence="2">The sequence shown here is derived from an EMBL/GenBank/DDBJ whole genome shotgun (WGS) entry which is preliminary data.</text>
</comment>
<gene>
    <name evidence="2" type="ORF">HC176_14550</name>
</gene>
<feature type="transmembrane region" description="Helical" evidence="1">
    <location>
        <begin position="198"/>
        <end position="219"/>
    </location>
</feature>
<accession>A0ABX1DJ41</accession>
<reference evidence="2 3" key="1">
    <citation type="submission" date="2020-03" db="EMBL/GenBank/DDBJ databases">
        <title>Tamlana sp. nov, isolated from XXX.</title>
        <authorList>
            <person name="Cao W.R."/>
        </authorList>
    </citation>
    <scope>NUCLEOTIDE SEQUENCE [LARGE SCALE GENOMIC DNA]</scope>
    <source>
        <strain evidence="2 3">HST1-43</strain>
    </source>
</reference>
<dbReference type="RefSeq" id="WP_167919526.1">
    <property type="nucleotide sequence ID" value="NZ_JAAVJS010000026.1"/>
</dbReference>
<keyword evidence="1" id="KW-0812">Transmembrane</keyword>
<protein>
    <submittedName>
        <fullName evidence="2">Uncharacterized protein</fullName>
    </submittedName>
</protein>
<name>A0ABX1DJ41_9FLAO</name>
<evidence type="ECO:0000256" key="1">
    <source>
        <dbReference type="SAM" id="Phobius"/>
    </source>
</evidence>
<keyword evidence="1" id="KW-1133">Transmembrane helix</keyword>
<evidence type="ECO:0000313" key="3">
    <source>
        <dbReference type="Proteomes" id="UP000760545"/>
    </source>
</evidence>
<proteinExistence type="predicted"/>
<evidence type="ECO:0000313" key="2">
    <source>
        <dbReference type="EMBL" id="NJX16708.1"/>
    </source>
</evidence>
<dbReference type="EMBL" id="JAAVJS010000026">
    <property type="protein sequence ID" value="NJX16708.1"/>
    <property type="molecule type" value="Genomic_DNA"/>
</dbReference>
<dbReference type="Proteomes" id="UP000760545">
    <property type="component" value="Unassembled WGS sequence"/>
</dbReference>
<feature type="transmembrane region" description="Helical" evidence="1">
    <location>
        <begin position="167"/>
        <end position="186"/>
    </location>
</feature>